<proteinExistence type="predicted"/>
<accession>A0A427BA99</accession>
<organism evidence="1 2">
    <name type="scientific">Ensete ventricosum</name>
    <name type="common">Abyssinian banana</name>
    <name type="synonym">Musa ensete</name>
    <dbReference type="NCBI Taxonomy" id="4639"/>
    <lineage>
        <taxon>Eukaryota</taxon>
        <taxon>Viridiplantae</taxon>
        <taxon>Streptophyta</taxon>
        <taxon>Embryophyta</taxon>
        <taxon>Tracheophyta</taxon>
        <taxon>Spermatophyta</taxon>
        <taxon>Magnoliopsida</taxon>
        <taxon>Liliopsida</taxon>
        <taxon>Zingiberales</taxon>
        <taxon>Musaceae</taxon>
        <taxon>Ensete</taxon>
    </lineage>
</organism>
<evidence type="ECO:0000313" key="1">
    <source>
        <dbReference type="EMBL" id="RRT85407.1"/>
    </source>
</evidence>
<gene>
    <name evidence="1" type="ORF">B296_00010046</name>
</gene>
<dbReference type="EMBL" id="AMZH03000122">
    <property type="protein sequence ID" value="RRT85407.1"/>
    <property type="molecule type" value="Genomic_DNA"/>
</dbReference>
<evidence type="ECO:0000313" key="2">
    <source>
        <dbReference type="Proteomes" id="UP000287651"/>
    </source>
</evidence>
<protein>
    <submittedName>
        <fullName evidence="1">Uncharacterized protein</fullName>
    </submittedName>
</protein>
<name>A0A427BA99_ENSVE</name>
<comment type="caution">
    <text evidence="1">The sequence shown here is derived from an EMBL/GenBank/DDBJ whole genome shotgun (WGS) entry which is preliminary data.</text>
</comment>
<reference evidence="1 2" key="1">
    <citation type="journal article" date="2014" name="Agronomy (Basel)">
        <title>A Draft Genome Sequence for Ensete ventricosum, the Drought-Tolerant Tree Against Hunger.</title>
        <authorList>
            <person name="Harrison J."/>
            <person name="Moore K.A."/>
            <person name="Paszkiewicz K."/>
            <person name="Jones T."/>
            <person name="Grant M."/>
            <person name="Ambacheew D."/>
            <person name="Muzemil S."/>
            <person name="Studholme D.J."/>
        </authorList>
    </citation>
    <scope>NUCLEOTIDE SEQUENCE [LARGE SCALE GENOMIC DNA]</scope>
</reference>
<dbReference type="Proteomes" id="UP000287651">
    <property type="component" value="Unassembled WGS sequence"/>
</dbReference>
<dbReference type="AlphaFoldDB" id="A0A427BA99"/>
<sequence length="226" mass="25484">MNLEQLRKRHRPEVIAVMEERSRGLRAWKDSQDLASKFYRLKHGPGALRMETNSMDGSAGLQANGDLPLKPESAEGYFSSLTVDGELDSVPDLKEQVIFSLVDLLGNLCLMFHETAATSWRGLLLVAFSSFEATRKRGGGLGDMTLLKVELCRLLEEKRSAVLRSEELETALMEMVRQDNRRLLSARVLMRIEQEQKVTEDARLLAEQNAAAQKYAAYMLKVLTCH</sequence>